<reference evidence="3" key="1">
    <citation type="journal article" date="2019" name="Int. J. Syst. Evol. Microbiol.">
        <title>The Global Catalogue of Microorganisms (GCM) 10K type strain sequencing project: providing services to taxonomists for standard genome sequencing and annotation.</title>
        <authorList>
            <consortium name="The Broad Institute Genomics Platform"/>
            <consortium name="The Broad Institute Genome Sequencing Center for Infectious Disease"/>
            <person name="Wu L."/>
            <person name="Ma J."/>
        </authorList>
    </citation>
    <scope>NUCLEOTIDE SEQUENCE [LARGE SCALE GENOMIC DNA]</scope>
    <source>
        <strain evidence="3">JCM 15933</strain>
    </source>
</reference>
<keyword evidence="3" id="KW-1185">Reference proteome</keyword>
<feature type="region of interest" description="Disordered" evidence="1">
    <location>
        <begin position="73"/>
        <end position="114"/>
    </location>
</feature>
<organism evidence="2 3">
    <name type="scientific">Dactylosporangium maewongense</name>
    <dbReference type="NCBI Taxonomy" id="634393"/>
    <lineage>
        <taxon>Bacteria</taxon>
        <taxon>Bacillati</taxon>
        <taxon>Actinomycetota</taxon>
        <taxon>Actinomycetes</taxon>
        <taxon>Micromonosporales</taxon>
        <taxon>Micromonosporaceae</taxon>
        <taxon>Dactylosporangium</taxon>
    </lineage>
</organism>
<comment type="caution">
    <text evidence="2">The sequence shown here is derived from an EMBL/GenBank/DDBJ whole genome shotgun (WGS) entry which is preliminary data.</text>
</comment>
<dbReference type="Proteomes" id="UP001501470">
    <property type="component" value="Unassembled WGS sequence"/>
</dbReference>
<evidence type="ECO:0000313" key="3">
    <source>
        <dbReference type="Proteomes" id="UP001501470"/>
    </source>
</evidence>
<proteinExistence type="predicted"/>
<feature type="compositionally biased region" description="Pro residues" evidence="1">
    <location>
        <begin position="105"/>
        <end position="114"/>
    </location>
</feature>
<accession>A0ABP4MFX2</accession>
<evidence type="ECO:0000313" key="2">
    <source>
        <dbReference type="EMBL" id="GAA1543612.1"/>
    </source>
</evidence>
<feature type="compositionally biased region" description="Basic and acidic residues" evidence="1">
    <location>
        <begin position="82"/>
        <end position="91"/>
    </location>
</feature>
<evidence type="ECO:0008006" key="4">
    <source>
        <dbReference type="Google" id="ProtNLM"/>
    </source>
</evidence>
<gene>
    <name evidence="2" type="ORF">GCM10009827_074140</name>
</gene>
<protein>
    <recommendedName>
        <fullName evidence="4">DUF1152 domain-containing protein</fullName>
    </recommendedName>
</protein>
<feature type="compositionally biased region" description="Basic residues" evidence="1">
    <location>
        <begin position="94"/>
        <end position="104"/>
    </location>
</feature>
<evidence type="ECO:0000256" key="1">
    <source>
        <dbReference type="SAM" id="MobiDB-lite"/>
    </source>
</evidence>
<name>A0ABP4MFX2_9ACTN</name>
<sequence>MVDHELVTNADAVSFSLAVPPLFAALAPARNVLIAGAGGGFDVYAGLPLALALWEGGTRVHLASLSFSQLELPVPRPRRAHDRPPPGDHPHPGLPRRGRHRPRPPRLPPLTPRG</sequence>
<dbReference type="EMBL" id="BAAAQD010000017">
    <property type="protein sequence ID" value="GAA1543612.1"/>
    <property type="molecule type" value="Genomic_DNA"/>
</dbReference>